<comment type="caution">
    <text evidence="2">The sequence shown here is derived from an EMBL/GenBank/DDBJ whole genome shotgun (WGS) entry which is preliminary data.</text>
</comment>
<feature type="transmembrane region" description="Helical" evidence="1">
    <location>
        <begin position="31"/>
        <end position="52"/>
    </location>
</feature>
<dbReference type="EMBL" id="JAWSTH010000111">
    <property type="protein sequence ID" value="MDW5597950.1"/>
    <property type="molecule type" value="Genomic_DNA"/>
</dbReference>
<evidence type="ECO:0000313" key="2">
    <source>
        <dbReference type="EMBL" id="MDW5597950.1"/>
    </source>
</evidence>
<feature type="transmembrane region" description="Helical" evidence="1">
    <location>
        <begin position="7"/>
        <end position="25"/>
    </location>
</feature>
<keyword evidence="1" id="KW-0472">Membrane</keyword>
<sequence length="83" mass="9591">MKIVVPAVRYGLPVVLTAVGIWLLETRAEKWGGLGVMLIGTAVIVLMLNLLFRLSIKSNNERWREEKAREYYDEHGHWPEGYH</sequence>
<keyword evidence="3" id="KW-1185">Reference proteome</keyword>
<keyword evidence="1" id="KW-1133">Transmembrane helix</keyword>
<dbReference type="RefSeq" id="WP_318600420.1">
    <property type="nucleotide sequence ID" value="NZ_JAWSTH010000111.1"/>
</dbReference>
<evidence type="ECO:0000313" key="3">
    <source>
        <dbReference type="Proteomes" id="UP001284601"/>
    </source>
</evidence>
<accession>A0ABU4HZM4</accession>
<organism evidence="2 3">
    <name type="scientific">Conexibacter stalactiti</name>
    <dbReference type="NCBI Taxonomy" id="1940611"/>
    <lineage>
        <taxon>Bacteria</taxon>
        <taxon>Bacillati</taxon>
        <taxon>Actinomycetota</taxon>
        <taxon>Thermoleophilia</taxon>
        <taxon>Solirubrobacterales</taxon>
        <taxon>Conexibacteraceae</taxon>
        <taxon>Conexibacter</taxon>
    </lineage>
</organism>
<reference evidence="3" key="1">
    <citation type="submission" date="2023-07" db="EMBL/GenBank/DDBJ databases">
        <title>Conexibacter stalactiti sp. nov., isolated from stalactites in a lava cave and emended description of the genus Conexibacter.</title>
        <authorList>
            <person name="Lee S.D."/>
        </authorList>
    </citation>
    <scope>NUCLEOTIDE SEQUENCE [LARGE SCALE GENOMIC DNA]</scope>
    <source>
        <strain evidence="3">KCTC 39840</strain>
    </source>
</reference>
<gene>
    <name evidence="2" type="ORF">R7226_26585</name>
</gene>
<name>A0ABU4HZM4_9ACTN</name>
<dbReference type="Proteomes" id="UP001284601">
    <property type="component" value="Unassembled WGS sequence"/>
</dbReference>
<protein>
    <submittedName>
        <fullName evidence="2">Uncharacterized protein</fullName>
    </submittedName>
</protein>
<evidence type="ECO:0000256" key="1">
    <source>
        <dbReference type="SAM" id="Phobius"/>
    </source>
</evidence>
<proteinExistence type="predicted"/>
<keyword evidence="1" id="KW-0812">Transmembrane</keyword>